<dbReference type="EMBL" id="CP018176">
    <property type="protein sequence ID" value="AUJ30040.1"/>
    <property type="molecule type" value="Genomic_DNA"/>
</dbReference>
<dbReference type="Proteomes" id="UP000314960">
    <property type="component" value="Chromosome"/>
</dbReference>
<dbReference type="RefSeq" id="WP_141053877.1">
    <property type="nucleotide sequence ID" value="NZ_CP018176.1"/>
</dbReference>
<feature type="binding site" evidence="2">
    <location>
        <begin position="8"/>
        <end position="15"/>
    </location>
    <ligand>
        <name>substrate</name>
    </ligand>
</feature>
<evidence type="ECO:0000313" key="4">
    <source>
        <dbReference type="Proteomes" id="UP000314960"/>
    </source>
</evidence>
<protein>
    <submittedName>
        <fullName evidence="3">Histidine phosphatase family protein</fullName>
    </submittedName>
</protein>
<evidence type="ECO:0000313" key="3">
    <source>
        <dbReference type="EMBL" id="AUJ30040.1"/>
    </source>
</evidence>
<dbReference type="CDD" id="cd07067">
    <property type="entry name" value="HP_PGM_like"/>
    <property type="match status" value="1"/>
</dbReference>
<dbReference type="Pfam" id="PF00300">
    <property type="entry name" value="His_Phos_1"/>
    <property type="match status" value="1"/>
</dbReference>
<dbReference type="AlphaFoldDB" id="A0A3S6QPT7"/>
<dbReference type="InterPro" id="IPR029033">
    <property type="entry name" value="His_PPase_superfam"/>
</dbReference>
<evidence type="ECO:0000256" key="2">
    <source>
        <dbReference type="PIRSR" id="PIRSR613078-2"/>
    </source>
</evidence>
<sequence>MTRLFFIRHGKTIWNLEGRYQGAKGDSELLPESHTEIKMLANYLKNEKFEKIYCSPIKRAFVTASELARALPQELAVEKNIGLSEFNLGEMEGMLFTDVAKKFPRELDAFRNHPDVYNAKNISGESFQELFSRMTPIIQRICKEHPNGNVIIVSHGAALCAEIRHLLGYSLEDLRKAGGLSNTSTTILKTNDAVNFDCLEWNKTDYLNRKLDQSDTV</sequence>
<reference evidence="3 4" key="1">
    <citation type="submission" date="2016-11" db="EMBL/GenBank/DDBJ databases">
        <title>Interaction between Lactobacillus species and yeast in water kefir.</title>
        <authorList>
            <person name="Behr J."/>
            <person name="Xu D."/>
            <person name="Vogel R.F."/>
        </authorList>
    </citation>
    <scope>NUCLEOTIDE SEQUENCE [LARGE SCALE GENOMIC DNA]</scope>
    <source>
        <strain evidence="3 4">TMW 1.1822</strain>
    </source>
</reference>
<dbReference type="PANTHER" id="PTHR48100:SF1">
    <property type="entry name" value="HISTIDINE PHOSPHATASE FAMILY PROTEIN-RELATED"/>
    <property type="match status" value="1"/>
</dbReference>
<organism evidence="3 4">
    <name type="scientific">Liquorilactobacillus hordei</name>
    <dbReference type="NCBI Taxonomy" id="468911"/>
    <lineage>
        <taxon>Bacteria</taxon>
        <taxon>Bacillati</taxon>
        <taxon>Bacillota</taxon>
        <taxon>Bacilli</taxon>
        <taxon>Lactobacillales</taxon>
        <taxon>Lactobacillaceae</taxon>
        <taxon>Liquorilactobacillus</taxon>
    </lineage>
</organism>
<dbReference type="SMART" id="SM00855">
    <property type="entry name" value="PGAM"/>
    <property type="match status" value="1"/>
</dbReference>
<feature type="binding site" evidence="2">
    <location>
        <position position="59"/>
    </location>
    <ligand>
        <name>substrate</name>
    </ligand>
</feature>
<dbReference type="InterPro" id="IPR013078">
    <property type="entry name" value="His_Pase_superF_clade-1"/>
</dbReference>
<proteinExistence type="predicted"/>
<name>A0A3S6QPT7_9LACO</name>
<dbReference type="SUPFAM" id="SSF53254">
    <property type="entry name" value="Phosphoglycerate mutase-like"/>
    <property type="match status" value="1"/>
</dbReference>
<dbReference type="GO" id="GO:0005737">
    <property type="term" value="C:cytoplasm"/>
    <property type="evidence" value="ECO:0007669"/>
    <property type="project" value="TreeGrafter"/>
</dbReference>
<dbReference type="Gene3D" id="3.40.50.1240">
    <property type="entry name" value="Phosphoglycerate mutase-like"/>
    <property type="match status" value="1"/>
</dbReference>
<dbReference type="InterPro" id="IPR050275">
    <property type="entry name" value="PGM_Phosphatase"/>
</dbReference>
<gene>
    <name evidence="3" type="ORF">BSQ49_07400</name>
</gene>
<dbReference type="KEGG" id="lhw:BSQ49_07400"/>
<evidence type="ECO:0000256" key="1">
    <source>
        <dbReference type="PIRSR" id="PIRSR613078-1"/>
    </source>
</evidence>
<dbReference type="GO" id="GO:0016791">
    <property type="term" value="F:phosphatase activity"/>
    <property type="evidence" value="ECO:0007669"/>
    <property type="project" value="TreeGrafter"/>
</dbReference>
<accession>A0A3S6QPT7</accession>
<feature type="active site" description="Tele-phosphohistidine intermediate" evidence="1">
    <location>
        <position position="9"/>
    </location>
</feature>
<feature type="active site" description="Proton donor/acceptor" evidence="1">
    <location>
        <position position="85"/>
    </location>
</feature>
<dbReference type="PANTHER" id="PTHR48100">
    <property type="entry name" value="BROAD-SPECIFICITY PHOSPHATASE YOR283W-RELATED"/>
    <property type="match status" value="1"/>
</dbReference>